<evidence type="ECO:0000313" key="2">
    <source>
        <dbReference type="Proteomes" id="UP001055149"/>
    </source>
</evidence>
<protein>
    <submittedName>
        <fullName evidence="1">Uncharacterized protein</fullName>
    </submittedName>
</protein>
<organism evidence="1 2">
    <name type="scientific">Ligilactobacillus pabuli</name>
    <dbReference type="NCBI Taxonomy" id="2886039"/>
    <lineage>
        <taxon>Bacteria</taxon>
        <taxon>Bacillati</taxon>
        <taxon>Bacillota</taxon>
        <taxon>Bacilli</taxon>
        <taxon>Lactobacillales</taxon>
        <taxon>Lactobacillaceae</taxon>
        <taxon>Ligilactobacillus</taxon>
    </lineage>
</organism>
<reference evidence="1" key="1">
    <citation type="journal article" date="2022" name="Int. J. Syst. Evol. Microbiol.">
        <title>A novel species of lactic acid bacteria, Ligilactobacillus pabuli sp. nov., isolated from alfalfa silage.</title>
        <authorList>
            <person name="Tohno M."/>
            <person name="Tanizawa Y."/>
            <person name="Sawada H."/>
            <person name="Sakamoto M."/>
            <person name="Ohkuma M."/>
            <person name="Kobayashi H."/>
        </authorList>
    </citation>
    <scope>NUCLEOTIDE SEQUENCE</scope>
    <source>
        <strain evidence="1">AF129</strain>
    </source>
</reference>
<comment type="caution">
    <text evidence="1">The sequence shown here is derived from an EMBL/GenBank/DDBJ whole genome shotgun (WGS) entry which is preliminary data.</text>
</comment>
<sequence>MKIIEYVFAKQDLEFQVHQNDSWQFRAGFLYPVIQEEDSSELQIYFHLLKDDESLHQRVLVLESNEWHDWVASEPNIHRIPAADLNQFMEQY</sequence>
<dbReference type="Proteomes" id="UP001055149">
    <property type="component" value="Unassembled WGS sequence"/>
</dbReference>
<proteinExistence type="predicted"/>
<keyword evidence="2" id="KW-1185">Reference proteome</keyword>
<dbReference type="EMBL" id="BQXH01000018">
    <property type="protein sequence ID" value="GKS82062.1"/>
    <property type="molecule type" value="Genomic_DNA"/>
</dbReference>
<accession>A0ABQ5JJ24</accession>
<name>A0ABQ5JJ24_9LACO</name>
<evidence type="ECO:0000313" key="1">
    <source>
        <dbReference type="EMBL" id="GKS82062.1"/>
    </source>
</evidence>
<dbReference type="RefSeq" id="WP_244056266.1">
    <property type="nucleotide sequence ID" value="NZ_BQXH01000018.1"/>
</dbReference>
<gene>
    <name evidence="1" type="ORF">LPAF129_17480</name>
</gene>